<evidence type="ECO:0000313" key="1">
    <source>
        <dbReference type="EMBL" id="DAE13681.1"/>
    </source>
</evidence>
<proteinExistence type="predicted"/>
<accession>A0A8S5Q4E0</accession>
<name>A0A8S5Q4E0_9CAUD</name>
<sequence length="29" mass="3167">MTETETAPLIAQLLFCGGIGRQCYFGRSC</sequence>
<reference evidence="1" key="1">
    <citation type="journal article" date="2021" name="Proc. Natl. Acad. Sci. U.S.A.">
        <title>A Catalog of Tens of Thousands of Viruses from Human Metagenomes Reveals Hidden Associations with Chronic Diseases.</title>
        <authorList>
            <person name="Tisza M.J."/>
            <person name="Buck C.B."/>
        </authorList>
    </citation>
    <scope>NUCLEOTIDE SEQUENCE</scope>
    <source>
        <strain evidence="1">CtQqU1</strain>
    </source>
</reference>
<organism evidence="1">
    <name type="scientific">Siphoviridae sp. ctQqU1</name>
    <dbReference type="NCBI Taxonomy" id="2825496"/>
    <lineage>
        <taxon>Viruses</taxon>
        <taxon>Duplodnaviria</taxon>
        <taxon>Heunggongvirae</taxon>
        <taxon>Uroviricota</taxon>
        <taxon>Caudoviricetes</taxon>
    </lineage>
</organism>
<dbReference type="EMBL" id="BK015568">
    <property type="protein sequence ID" value="DAE13681.1"/>
    <property type="molecule type" value="Genomic_DNA"/>
</dbReference>
<protein>
    <submittedName>
        <fullName evidence="1">Uncharacterized protein</fullName>
    </submittedName>
</protein>